<dbReference type="GO" id="GO:0016887">
    <property type="term" value="F:ATP hydrolysis activity"/>
    <property type="evidence" value="ECO:0007669"/>
    <property type="project" value="InterPro"/>
</dbReference>
<sequence>METDGEPLAAGLSARGLRLARGAREVLRDVSFDAPKGQVTVVVAPSGAGKSTLLRCCNGLLALDAGVLLLDGGDVAASDACALRRRVGLVGQLPVMLPGTVRDNLAYALAADDPRAAEPALLRALDAAGLDGTFLARPAGELSGGERARVALARALTRGPELLLLDEPTAALDAAAAAHVGETLTRLAHDGLGVVVATHDLVLAARIADRAVALRDGRAVEGAPAEILAAAGAGATGATAGAAAAAGAAGDAGEAGAAGATGPAAEAAP</sequence>
<dbReference type="InterPro" id="IPR027417">
    <property type="entry name" value="P-loop_NTPase"/>
</dbReference>
<dbReference type="SMART" id="SM00382">
    <property type="entry name" value="AAA"/>
    <property type="match status" value="1"/>
</dbReference>
<dbReference type="EMBL" id="CP001854">
    <property type="protein sequence ID" value="ADB49603.1"/>
    <property type="molecule type" value="Genomic_DNA"/>
</dbReference>
<evidence type="ECO:0000256" key="2">
    <source>
        <dbReference type="ARBA" id="ARBA00022741"/>
    </source>
</evidence>
<feature type="domain" description="ABC transporter" evidence="5">
    <location>
        <begin position="12"/>
        <end position="241"/>
    </location>
</feature>
<keyword evidence="3" id="KW-0067">ATP-binding</keyword>
<dbReference type="PANTHER" id="PTHR43423:SF1">
    <property type="entry name" value="ABC TRANSPORTER I FAMILY MEMBER 17"/>
    <property type="match status" value="1"/>
</dbReference>
<dbReference type="PROSITE" id="PS00211">
    <property type="entry name" value="ABC_TRANSPORTER_1"/>
    <property type="match status" value="1"/>
</dbReference>
<dbReference type="SUPFAM" id="SSF52540">
    <property type="entry name" value="P-loop containing nucleoside triphosphate hydrolases"/>
    <property type="match status" value="1"/>
</dbReference>
<protein>
    <submittedName>
        <fullName evidence="6">ABC transporter related protein</fullName>
    </submittedName>
</protein>
<evidence type="ECO:0000256" key="4">
    <source>
        <dbReference type="ARBA" id="ARBA00022967"/>
    </source>
</evidence>
<organism evidence="6 7">
    <name type="scientific">Conexibacter woesei (strain DSM 14684 / CCUG 47730 / CIP 108061 / JCM 11494 / NBRC 100937 / ID131577)</name>
    <dbReference type="NCBI Taxonomy" id="469383"/>
    <lineage>
        <taxon>Bacteria</taxon>
        <taxon>Bacillati</taxon>
        <taxon>Actinomycetota</taxon>
        <taxon>Thermoleophilia</taxon>
        <taxon>Solirubrobacterales</taxon>
        <taxon>Conexibacteraceae</taxon>
        <taxon>Conexibacter</taxon>
    </lineage>
</organism>
<keyword evidence="1" id="KW-0813">Transport</keyword>
<proteinExistence type="predicted"/>
<gene>
    <name evidence="6" type="ordered locus">Cwoe_1172</name>
</gene>
<evidence type="ECO:0000313" key="7">
    <source>
        <dbReference type="Proteomes" id="UP000008229"/>
    </source>
</evidence>
<name>D3FDM9_CONWI</name>
<dbReference type="eggNOG" id="COG1117">
    <property type="taxonomic scope" value="Bacteria"/>
</dbReference>
<evidence type="ECO:0000259" key="5">
    <source>
        <dbReference type="PROSITE" id="PS50893"/>
    </source>
</evidence>
<keyword evidence="2" id="KW-0547">Nucleotide-binding</keyword>
<evidence type="ECO:0000256" key="1">
    <source>
        <dbReference type="ARBA" id="ARBA00022448"/>
    </source>
</evidence>
<reference evidence="7" key="2">
    <citation type="submission" date="2010-01" db="EMBL/GenBank/DDBJ databases">
        <title>The complete genome of Conexibacter woesei DSM 14684.</title>
        <authorList>
            <consortium name="US DOE Joint Genome Institute (JGI-PGF)"/>
            <person name="Lucas S."/>
            <person name="Copeland A."/>
            <person name="Lapidus A."/>
            <person name="Glavina del Rio T."/>
            <person name="Dalin E."/>
            <person name="Tice H."/>
            <person name="Bruce D."/>
            <person name="Goodwin L."/>
            <person name="Pitluck S."/>
            <person name="Kyrpides N."/>
            <person name="Mavromatis K."/>
            <person name="Ivanova N."/>
            <person name="Mikhailova N."/>
            <person name="Chertkov O."/>
            <person name="Brettin T."/>
            <person name="Detter J.C."/>
            <person name="Han C."/>
            <person name="Larimer F."/>
            <person name="Land M."/>
            <person name="Hauser L."/>
            <person name="Markowitz V."/>
            <person name="Cheng J.-F."/>
            <person name="Hugenholtz P."/>
            <person name="Woyke T."/>
            <person name="Wu D."/>
            <person name="Pukall R."/>
            <person name="Steenblock K."/>
            <person name="Schneider S."/>
            <person name="Klenk H.-P."/>
            <person name="Eisen J.A."/>
        </authorList>
    </citation>
    <scope>NUCLEOTIDE SEQUENCE [LARGE SCALE GENOMIC DNA]</scope>
    <source>
        <strain evidence="7">DSM 14684 / CIP 108061 / JCM 11494 / NBRC 100937 / ID131577</strain>
    </source>
</reference>
<dbReference type="PROSITE" id="PS50893">
    <property type="entry name" value="ABC_TRANSPORTER_2"/>
    <property type="match status" value="1"/>
</dbReference>
<reference evidence="6 7" key="1">
    <citation type="journal article" date="2010" name="Stand. Genomic Sci.">
        <title>Complete genome sequence of Conexibacter woesei type strain (ID131577).</title>
        <authorList>
            <person name="Pukall R."/>
            <person name="Lapidus A."/>
            <person name="Glavina Del Rio T."/>
            <person name="Copeland A."/>
            <person name="Tice H."/>
            <person name="Cheng J.-F."/>
            <person name="Lucas S."/>
            <person name="Chen F."/>
            <person name="Nolan M."/>
            <person name="Bruce D."/>
            <person name="Goodwin L."/>
            <person name="Pitluck S."/>
            <person name="Mavromatis K."/>
            <person name="Ivanova N."/>
            <person name="Ovchinnikova G."/>
            <person name="Pati A."/>
            <person name="Chen A."/>
            <person name="Palaniappan K."/>
            <person name="Land M."/>
            <person name="Hauser L."/>
            <person name="Chang Y.-J."/>
            <person name="Jeffries C.D."/>
            <person name="Chain P."/>
            <person name="Meincke L."/>
            <person name="Sims D."/>
            <person name="Brettin T."/>
            <person name="Detter J.C."/>
            <person name="Rohde M."/>
            <person name="Goeker M."/>
            <person name="Bristow J."/>
            <person name="Eisen J.A."/>
            <person name="Markowitz V."/>
            <person name="Kyrpides N.C."/>
            <person name="Klenk H.-P."/>
            <person name="Hugenholtz P."/>
        </authorList>
    </citation>
    <scope>NUCLEOTIDE SEQUENCE [LARGE SCALE GENOMIC DNA]</scope>
    <source>
        <strain evidence="7">DSM 14684 / CIP 108061 / JCM 11494 / NBRC 100937 / ID131577</strain>
    </source>
</reference>
<keyword evidence="4" id="KW-1278">Translocase</keyword>
<dbReference type="InterPro" id="IPR017871">
    <property type="entry name" value="ABC_transporter-like_CS"/>
</dbReference>
<dbReference type="InterPro" id="IPR003439">
    <property type="entry name" value="ABC_transporter-like_ATP-bd"/>
</dbReference>
<dbReference type="AlphaFoldDB" id="D3FDM9"/>
<dbReference type="KEGG" id="cwo:Cwoe_1172"/>
<dbReference type="STRING" id="469383.Cwoe_1172"/>
<accession>D3FDM9</accession>
<evidence type="ECO:0000256" key="3">
    <source>
        <dbReference type="ARBA" id="ARBA00022840"/>
    </source>
</evidence>
<dbReference type="HOGENOM" id="CLU_000604_1_22_11"/>
<dbReference type="GO" id="GO:0005524">
    <property type="term" value="F:ATP binding"/>
    <property type="evidence" value="ECO:0007669"/>
    <property type="project" value="UniProtKB-KW"/>
</dbReference>
<dbReference type="RefSeq" id="WP_012932654.1">
    <property type="nucleotide sequence ID" value="NC_013739.1"/>
</dbReference>
<dbReference type="Pfam" id="PF00005">
    <property type="entry name" value="ABC_tran"/>
    <property type="match status" value="1"/>
</dbReference>
<dbReference type="OrthoDB" id="5296765at2"/>
<evidence type="ECO:0000313" key="6">
    <source>
        <dbReference type="EMBL" id="ADB49603.1"/>
    </source>
</evidence>
<dbReference type="Gene3D" id="3.40.50.300">
    <property type="entry name" value="P-loop containing nucleotide triphosphate hydrolases"/>
    <property type="match status" value="1"/>
</dbReference>
<keyword evidence="7" id="KW-1185">Reference proteome</keyword>
<dbReference type="PANTHER" id="PTHR43423">
    <property type="entry name" value="ABC TRANSPORTER I FAMILY MEMBER 17"/>
    <property type="match status" value="1"/>
</dbReference>
<dbReference type="Proteomes" id="UP000008229">
    <property type="component" value="Chromosome"/>
</dbReference>
<dbReference type="InterPro" id="IPR003593">
    <property type="entry name" value="AAA+_ATPase"/>
</dbReference>